<proteinExistence type="inferred from homology"/>
<dbReference type="PANTHER" id="PTHR21700:SF3">
    <property type="entry name" value="TRANSTHYRETIN-LIKE PROTEIN 5"/>
    <property type="match status" value="1"/>
</dbReference>
<keyword evidence="3" id="KW-0964">Secreted</keyword>
<name>A0A1I7YI25_9BILA</name>
<keyword evidence="4 5" id="KW-0732">Signal</keyword>
<reference evidence="7" key="1">
    <citation type="submission" date="2016-11" db="UniProtKB">
        <authorList>
            <consortium name="WormBaseParasite"/>
        </authorList>
    </citation>
    <scope>IDENTIFICATION</scope>
</reference>
<keyword evidence="6" id="KW-1185">Reference proteome</keyword>
<sequence length="141" mass="15248">MQKLLVLASVVAIASAVGLGRTQSSGVRGTLMCNDRPAAYVKVKLYDDDRGIDADDLMAAGKTDGAGRFELKGHTSEFTPIDPKLNIYHDCNDGVKPCQRKITILIPDSYITSGKTPKKIYDAGTIQLAGKFKGEERDCLN</sequence>
<dbReference type="Pfam" id="PF01060">
    <property type="entry name" value="TTR-52"/>
    <property type="match status" value="1"/>
</dbReference>
<accession>A0A1I7YI25</accession>
<dbReference type="InterPro" id="IPR001534">
    <property type="entry name" value="Transthyretin-like"/>
</dbReference>
<dbReference type="Proteomes" id="UP000095287">
    <property type="component" value="Unplaced"/>
</dbReference>
<evidence type="ECO:0000256" key="2">
    <source>
        <dbReference type="ARBA" id="ARBA00010112"/>
    </source>
</evidence>
<evidence type="ECO:0000256" key="5">
    <source>
        <dbReference type="SAM" id="SignalP"/>
    </source>
</evidence>
<comment type="subcellular location">
    <subcellularLocation>
        <location evidence="1">Secreted</location>
    </subcellularLocation>
</comment>
<evidence type="ECO:0000313" key="7">
    <source>
        <dbReference type="WBParaSite" id="L893_g16328.t1"/>
    </source>
</evidence>
<dbReference type="AlphaFoldDB" id="A0A1I7YI25"/>
<dbReference type="WBParaSite" id="L893_g16328.t1">
    <property type="protein sequence ID" value="L893_g16328.t1"/>
    <property type="gene ID" value="L893_g16328"/>
</dbReference>
<evidence type="ECO:0000256" key="1">
    <source>
        <dbReference type="ARBA" id="ARBA00004613"/>
    </source>
</evidence>
<dbReference type="PANTHER" id="PTHR21700">
    <property type="entry name" value="TRANSTHYRETIN-LIKE FAMILY PROTEIN-RELATED"/>
    <property type="match status" value="1"/>
</dbReference>
<evidence type="ECO:0000313" key="6">
    <source>
        <dbReference type="Proteomes" id="UP000095287"/>
    </source>
</evidence>
<protein>
    <submittedName>
        <fullName evidence="7">Transthyretin-like family protein</fullName>
    </submittedName>
</protein>
<feature type="signal peptide" evidence="5">
    <location>
        <begin position="1"/>
        <end position="16"/>
    </location>
</feature>
<dbReference type="GO" id="GO:0009986">
    <property type="term" value="C:cell surface"/>
    <property type="evidence" value="ECO:0007669"/>
    <property type="project" value="InterPro"/>
</dbReference>
<dbReference type="Gene3D" id="2.60.40.3330">
    <property type="match status" value="1"/>
</dbReference>
<comment type="similarity">
    <text evidence="2">Belongs to the nematode transthyretin-like family.</text>
</comment>
<dbReference type="GO" id="GO:0005576">
    <property type="term" value="C:extracellular region"/>
    <property type="evidence" value="ECO:0007669"/>
    <property type="project" value="UniProtKB-SubCell"/>
</dbReference>
<dbReference type="InterPro" id="IPR038479">
    <property type="entry name" value="Transthyretin-like_sf"/>
</dbReference>
<evidence type="ECO:0000256" key="4">
    <source>
        <dbReference type="ARBA" id="ARBA00022729"/>
    </source>
</evidence>
<organism evidence="6 7">
    <name type="scientific">Steinernema glaseri</name>
    <dbReference type="NCBI Taxonomy" id="37863"/>
    <lineage>
        <taxon>Eukaryota</taxon>
        <taxon>Metazoa</taxon>
        <taxon>Ecdysozoa</taxon>
        <taxon>Nematoda</taxon>
        <taxon>Chromadorea</taxon>
        <taxon>Rhabditida</taxon>
        <taxon>Tylenchina</taxon>
        <taxon>Panagrolaimomorpha</taxon>
        <taxon>Strongyloidoidea</taxon>
        <taxon>Steinernematidae</taxon>
        <taxon>Steinernema</taxon>
    </lineage>
</organism>
<feature type="chain" id="PRO_5009312263" evidence="5">
    <location>
        <begin position="17"/>
        <end position="141"/>
    </location>
</feature>
<evidence type="ECO:0000256" key="3">
    <source>
        <dbReference type="ARBA" id="ARBA00022525"/>
    </source>
</evidence>